<evidence type="ECO:0000313" key="3">
    <source>
        <dbReference type="EMBL" id="MFC6723194.1"/>
    </source>
</evidence>
<evidence type="ECO:0000256" key="1">
    <source>
        <dbReference type="SAM" id="Coils"/>
    </source>
</evidence>
<dbReference type="EMBL" id="JBHSWU010000007">
    <property type="protein sequence ID" value="MFC6723194.1"/>
    <property type="molecule type" value="Genomic_DNA"/>
</dbReference>
<accession>A0ABD5RUV6</accession>
<keyword evidence="2" id="KW-0812">Transmembrane</keyword>
<name>A0ABD5RUV6_9EURY</name>
<keyword evidence="1" id="KW-0175">Coiled coil</keyword>
<feature type="coiled-coil region" evidence="1">
    <location>
        <begin position="1"/>
        <end position="28"/>
    </location>
</feature>
<keyword evidence="4" id="KW-1185">Reference proteome</keyword>
<feature type="transmembrane region" description="Helical" evidence="2">
    <location>
        <begin position="31"/>
        <end position="50"/>
    </location>
</feature>
<comment type="caution">
    <text evidence="3">The sequence shown here is derived from an EMBL/GenBank/DDBJ whole genome shotgun (WGS) entry which is preliminary data.</text>
</comment>
<gene>
    <name evidence="3" type="ORF">ACFQE1_02055</name>
</gene>
<keyword evidence="2" id="KW-0472">Membrane</keyword>
<protein>
    <submittedName>
        <fullName evidence="3">Uncharacterized protein</fullName>
    </submittedName>
</protein>
<sequence length="51" mass="5954">MSDIDERFERIERALDSIEEEIALAERDLKWGSILLFMALSVLLVLMVFLL</sequence>
<keyword evidence="2" id="KW-1133">Transmembrane helix</keyword>
<evidence type="ECO:0000313" key="4">
    <source>
        <dbReference type="Proteomes" id="UP001596328"/>
    </source>
</evidence>
<organism evidence="3 4">
    <name type="scientific">Halobium palmae</name>
    <dbReference type="NCBI Taxonomy" id="1776492"/>
    <lineage>
        <taxon>Archaea</taxon>
        <taxon>Methanobacteriati</taxon>
        <taxon>Methanobacteriota</taxon>
        <taxon>Stenosarchaea group</taxon>
        <taxon>Halobacteria</taxon>
        <taxon>Halobacteriales</taxon>
        <taxon>Haloferacaceae</taxon>
        <taxon>Halobium</taxon>
    </lineage>
</organism>
<reference evidence="3 4" key="1">
    <citation type="journal article" date="2019" name="Int. J. Syst. Evol. Microbiol.">
        <title>The Global Catalogue of Microorganisms (GCM) 10K type strain sequencing project: providing services to taxonomists for standard genome sequencing and annotation.</title>
        <authorList>
            <consortium name="The Broad Institute Genomics Platform"/>
            <consortium name="The Broad Institute Genome Sequencing Center for Infectious Disease"/>
            <person name="Wu L."/>
            <person name="Ma J."/>
        </authorList>
    </citation>
    <scope>NUCLEOTIDE SEQUENCE [LARGE SCALE GENOMIC DNA]</scope>
    <source>
        <strain evidence="3 4">NBRC 111368</strain>
    </source>
</reference>
<evidence type="ECO:0000256" key="2">
    <source>
        <dbReference type="SAM" id="Phobius"/>
    </source>
</evidence>
<dbReference type="Proteomes" id="UP001596328">
    <property type="component" value="Unassembled WGS sequence"/>
</dbReference>
<dbReference type="AlphaFoldDB" id="A0ABD5RUV6"/>
<proteinExistence type="predicted"/>